<dbReference type="SUPFAM" id="SSF50129">
    <property type="entry name" value="GroES-like"/>
    <property type="match status" value="1"/>
</dbReference>
<dbReference type="Gene3D" id="3.40.50.720">
    <property type="entry name" value="NAD(P)-binding Rossmann-like Domain"/>
    <property type="match status" value="1"/>
</dbReference>
<organism evidence="3 4">
    <name type="scientific">Cryobacterium adonitolivorans</name>
    <dbReference type="NCBI Taxonomy" id="1259189"/>
    <lineage>
        <taxon>Bacteria</taxon>
        <taxon>Bacillati</taxon>
        <taxon>Actinomycetota</taxon>
        <taxon>Actinomycetes</taxon>
        <taxon>Micrococcales</taxon>
        <taxon>Microbacteriaceae</taxon>
        <taxon>Cryobacterium</taxon>
    </lineage>
</organism>
<evidence type="ECO:0000259" key="2">
    <source>
        <dbReference type="SMART" id="SM00829"/>
    </source>
</evidence>
<gene>
    <name evidence="3" type="ORF">E3O42_09680</name>
</gene>
<accession>A0A4R8W3B5</accession>
<dbReference type="InterPro" id="IPR051603">
    <property type="entry name" value="Zinc-ADH_QOR/CCCR"/>
</dbReference>
<keyword evidence="1" id="KW-0521">NADP</keyword>
<dbReference type="CDD" id="cd08253">
    <property type="entry name" value="zeta_crystallin"/>
    <property type="match status" value="1"/>
</dbReference>
<dbReference type="Pfam" id="PF08240">
    <property type="entry name" value="ADH_N"/>
    <property type="match status" value="1"/>
</dbReference>
<dbReference type="OrthoDB" id="7355832at2"/>
<comment type="caution">
    <text evidence="3">The sequence shown here is derived from an EMBL/GenBank/DDBJ whole genome shotgun (WGS) entry which is preliminary data.</text>
</comment>
<dbReference type="PANTHER" id="PTHR44154">
    <property type="entry name" value="QUINONE OXIDOREDUCTASE"/>
    <property type="match status" value="1"/>
</dbReference>
<dbReference type="Proteomes" id="UP000297907">
    <property type="component" value="Unassembled WGS sequence"/>
</dbReference>
<reference evidence="3 4" key="1">
    <citation type="submission" date="2019-03" db="EMBL/GenBank/DDBJ databases">
        <title>Genomics of glacier-inhabiting Cryobacterium strains.</title>
        <authorList>
            <person name="Liu Q."/>
            <person name="Xin Y.-H."/>
        </authorList>
    </citation>
    <scope>NUCLEOTIDE SEQUENCE [LARGE SCALE GENOMIC DNA]</scope>
    <source>
        <strain evidence="3 4">RHLS22-1</strain>
    </source>
</reference>
<keyword evidence="4" id="KW-1185">Reference proteome</keyword>
<dbReference type="PANTHER" id="PTHR44154:SF1">
    <property type="entry name" value="QUINONE OXIDOREDUCTASE"/>
    <property type="match status" value="1"/>
</dbReference>
<feature type="domain" description="Enoyl reductase (ER)" evidence="2">
    <location>
        <begin position="10"/>
        <end position="338"/>
    </location>
</feature>
<evidence type="ECO:0000313" key="4">
    <source>
        <dbReference type="Proteomes" id="UP000297907"/>
    </source>
</evidence>
<dbReference type="InterPro" id="IPR013149">
    <property type="entry name" value="ADH-like_C"/>
</dbReference>
<evidence type="ECO:0000256" key="1">
    <source>
        <dbReference type="ARBA" id="ARBA00022857"/>
    </source>
</evidence>
<dbReference type="InterPro" id="IPR013154">
    <property type="entry name" value="ADH-like_N"/>
</dbReference>
<proteinExistence type="predicted"/>
<dbReference type="Pfam" id="PF00107">
    <property type="entry name" value="ADH_zinc_N"/>
    <property type="match status" value="1"/>
</dbReference>
<dbReference type="EMBL" id="SOFL01000033">
    <property type="protein sequence ID" value="TFC01634.1"/>
    <property type="molecule type" value="Genomic_DNA"/>
</dbReference>
<dbReference type="AlphaFoldDB" id="A0A4R8W3B5"/>
<dbReference type="SUPFAM" id="SSF51735">
    <property type="entry name" value="NAD(P)-binding Rossmann-fold domains"/>
    <property type="match status" value="1"/>
</dbReference>
<dbReference type="Gene3D" id="3.90.180.10">
    <property type="entry name" value="Medium-chain alcohol dehydrogenases, catalytic domain"/>
    <property type="match status" value="1"/>
</dbReference>
<sequence length="355" mass="36409">MKAIVYSQTGDPSVLQLVDRPVAEPGAGEVRVRIVVSGVNPTDWKSRRGSAPGEKLAFDDVVPGQDGAGIVEAVGAGVEHVSVGDRVWMALAAYQRANSGSAQEQAVLPAERVFKLPATASFDQGASLGVPAITAHRALTVAEDGPRRLQPGALAGKVVLVAGGAGAVGHAAIQLARWAGASVITTVSSPAKAALATAAGAQHVLTYTDPDIVAQIRAIAPEGVDLIVEVAPAQNAPLDLAVIRNRGSIAVYANNGGDQMTLDVRQHFSLNVRYQFVLLYTVGMDAIRAAAEDINAALIDGALTVGEEAGLPLHRTDLAHTADAHTLMESGVVGKVLIDVSVGKHESASTGHPAG</sequence>
<dbReference type="RefSeq" id="WP_134453736.1">
    <property type="nucleotide sequence ID" value="NZ_SOFL01000033.1"/>
</dbReference>
<dbReference type="GO" id="GO:0016491">
    <property type="term" value="F:oxidoreductase activity"/>
    <property type="evidence" value="ECO:0007669"/>
    <property type="project" value="InterPro"/>
</dbReference>
<protein>
    <submittedName>
        <fullName evidence="3">NADPH:quinone reductase</fullName>
    </submittedName>
</protein>
<name>A0A4R8W3B5_9MICO</name>
<dbReference type="InterPro" id="IPR011032">
    <property type="entry name" value="GroES-like_sf"/>
</dbReference>
<dbReference type="SMART" id="SM00829">
    <property type="entry name" value="PKS_ER"/>
    <property type="match status" value="1"/>
</dbReference>
<dbReference type="InterPro" id="IPR020843">
    <property type="entry name" value="ER"/>
</dbReference>
<dbReference type="InterPro" id="IPR036291">
    <property type="entry name" value="NAD(P)-bd_dom_sf"/>
</dbReference>
<evidence type="ECO:0000313" key="3">
    <source>
        <dbReference type="EMBL" id="TFC01634.1"/>
    </source>
</evidence>